<comment type="caution">
    <text evidence="2">The sequence shown here is derived from an EMBL/GenBank/DDBJ whole genome shotgun (WGS) entry which is preliminary data.</text>
</comment>
<accession>A0A2P4QK79</accession>
<dbReference type="Proteomes" id="UP000018888">
    <property type="component" value="Unassembled WGS sequence"/>
</dbReference>
<gene>
    <name evidence="2" type="ORF">GLOIN_2v1541719</name>
</gene>
<protein>
    <submittedName>
        <fullName evidence="2">Uncharacterized protein</fullName>
    </submittedName>
</protein>
<reference evidence="2 3" key="2">
    <citation type="journal article" date="2018" name="New Phytol.">
        <title>High intraspecific genome diversity in the model arbuscular mycorrhizal symbiont Rhizophagus irregularis.</title>
        <authorList>
            <person name="Chen E.C.H."/>
            <person name="Morin E."/>
            <person name="Beaudet D."/>
            <person name="Noel J."/>
            <person name="Yildirir G."/>
            <person name="Ndikumana S."/>
            <person name="Charron P."/>
            <person name="St-Onge C."/>
            <person name="Giorgi J."/>
            <person name="Kruger M."/>
            <person name="Marton T."/>
            <person name="Ropars J."/>
            <person name="Grigoriev I.V."/>
            <person name="Hainaut M."/>
            <person name="Henrissat B."/>
            <person name="Roux C."/>
            <person name="Martin F."/>
            <person name="Corradi N."/>
        </authorList>
    </citation>
    <scope>NUCLEOTIDE SEQUENCE [LARGE SCALE GENOMIC DNA]</scope>
    <source>
        <strain evidence="2 3">DAOM 197198</strain>
    </source>
</reference>
<evidence type="ECO:0000313" key="3">
    <source>
        <dbReference type="Proteomes" id="UP000018888"/>
    </source>
</evidence>
<reference evidence="2 3" key="1">
    <citation type="journal article" date="2013" name="Proc. Natl. Acad. Sci. U.S.A.">
        <title>Genome of an arbuscular mycorrhizal fungus provides insight into the oldest plant symbiosis.</title>
        <authorList>
            <person name="Tisserant E."/>
            <person name="Malbreil M."/>
            <person name="Kuo A."/>
            <person name="Kohler A."/>
            <person name="Symeonidi A."/>
            <person name="Balestrini R."/>
            <person name="Charron P."/>
            <person name="Duensing N."/>
            <person name="Frei Dit Frey N."/>
            <person name="Gianinazzi-Pearson V."/>
            <person name="Gilbert L.B."/>
            <person name="Handa Y."/>
            <person name="Herr J.R."/>
            <person name="Hijri M."/>
            <person name="Koul R."/>
            <person name="Kawaguchi M."/>
            <person name="Krajinski F."/>
            <person name="Lammers P.J."/>
            <person name="Masclaux F.G."/>
            <person name="Murat C."/>
            <person name="Morin E."/>
            <person name="Ndikumana S."/>
            <person name="Pagni M."/>
            <person name="Petitpierre D."/>
            <person name="Requena N."/>
            <person name="Rosikiewicz P."/>
            <person name="Riley R."/>
            <person name="Saito K."/>
            <person name="San Clemente H."/>
            <person name="Shapiro H."/>
            <person name="van Tuinen D."/>
            <person name="Becard G."/>
            <person name="Bonfante P."/>
            <person name="Paszkowski U."/>
            <person name="Shachar-Hill Y.Y."/>
            <person name="Tuskan G.A."/>
            <person name="Young P.W."/>
            <person name="Sanders I.R."/>
            <person name="Henrissat B."/>
            <person name="Rensing S.A."/>
            <person name="Grigoriev I.V."/>
            <person name="Corradi N."/>
            <person name="Roux C."/>
            <person name="Martin F."/>
        </authorList>
    </citation>
    <scope>NUCLEOTIDE SEQUENCE [LARGE SCALE GENOMIC DNA]</scope>
    <source>
        <strain evidence="2 3">DAOM 197198</strain>
    </source>
</reference>
<proteinExistence type="predicted"/>
<keyword evidence="1" id="KW-0812">Transmembrane</keyword>
<keyword evidence="1" id="KW-1133">Transmembrane helix</keyword>
<keyword evidence="1" id="KW-0472">Membrane</keyword>
<sequence length="90" mass="10304">MIPKSTTNLIISIIIINIFPIVHVEFVIYFIIINTFDEIKIIICCKYCLVITNRNCLMSITSVSYFIPPISIHTSNIYFIIYINVSNGSV</sequence>
<evidence type="ECO:0000256" key="1">
    <source>
        <dbReference type="SAM" id="Phobius"/>
    </source>
</evidence>
<dbReference type="EMBL" id="AUPC02000035">
    <property type="protein sequence ID" value="POG78062.1"/>
    <property type="molecule type" value="Genomic_DNA"/>
</dbReference>
<dbReference type="AlphaFoldDB" id="A0A2P4QK79"/>
<feature type="transmembrane region" description="Helical" evidence="1">
    <location>
        <begin position="9"/>
        <end position="32"/>
    </location>
</feature>
<evidence type="ECO:0000313" key="2">
    <source>
        <dbReference type="EMBL" id="POG78062.1"/>
    </source>
</evidence>
<organism evidence="2 3">
    <name type="scientific">Rhizophagus irregularis (strain DAOM 181602 / DAOM 197198 / MUCL 43194)</name>
    <name type="common">Arbuscular mycorrhizal fungus</name>
    <name type="synonym">Glomus intraradices</name>
    <dbReference type="NCBI Taxonomy" id="747089"/>
    <lineage>
        <taxon>Eukaryota</taxon>
        <taxon>Fungi</taxon>
        <taxon>Fungi incertae sedis</taxon>
        <taxon>Mucoromycota</taxon>
        <taxon>Glomeromycotina</taxon>
        <taxon>Glomeromycetes</taxon>
        <taxon>Glomerales</taxon>
        <taxon>Glomeraceae</taxon>
        <taxon>Rhizophagus</taxon>
    </lineage>
</organism>
<keyword evidence="3" id="KW-1185">Reference proteome</keyword>
<name>A0A2P4QK79_RHIID</name>